<dbReference type="EC" id="2.4.1.122" evidence="6"/>
<comment type="pathway">
    <text evidence="3">Protein modification; protein glycosylation.</text>
</comment>
<keyword evidence="13" id="KW-1133">Transmembrane helix</keyword>
<evidence type="ECO:0000256" key="2">
    <source>
        <dbReference type="ARBA" id="ARBA00004606"/>
    </source>
</evidence>
<evidence type="ECO:0000256" key="7">
    <source>
        <dbReference type="ARBA" id="ARBA00022676"/>
    </source>
</evidence>
<comment type="subunit">
    <text evidence="5">Homodimer; disulfide-linked.</text>
</comment>
<keyword evidence="17" id="KW-0464">Manganese</keyword>
<keyword evidence="16" id="KW-0325">Glycoprotein</keyword>
<evidence type="ECO:0000259" key="20">
    <source>
        <dbReference type="Pfam" id="PF02434"/>
    </source>
</evidence>
<keyword evidence="8" id="KW-0808">Transferase</keyword>
<keyword evidence="15" id="KW-1015">Disulfide bond</keyword>
<evidence type="ECO:0000256" key="18">
    <source>
        <dbReference type="ARBA" id="ARBA00040898"/>
    </source>
</evidence>
<dbReference type="Pfam" id="PF02434">
    <property type="entry name" value="Fringe"/>
    <property type="match status" value="1"/>
</dbReference>
<evidence type="ECO:0000256" key="1">
    <source>
        <dbReference type="ARBA" id="ARBA00001936"/>
    </source>
</evidence>
<evidence type="ECO:0000256" key="12">
    <source>
        <dbReference type="ARBA" id="ARBA00022968"/>
    </source>
</evidence>
<dbReference type="OMA" id="SEGPKCC"/>
<keyword evidence="7" id="KW-0328">Glycosyltransferase</keyword>
<keyword evidence="12" id="KW-0735">Signal-anchor</keyword>
<comment type="similarity">
    <text evidence="4">Belongs to the glycosyltransferase 31 family. Beta3-Gal-T subfamily.</text>
</comment>
<keyword evidence="22" id="KW-1185">Reference proteome</keyword>
<dbReference type="RefSeq" id="XP_038044727.1">
    <property type="nucleotide sequence ID" value="XM_038188799.1"/>
</dbReference>
<dbReference type="AlphaFoldDB" id="A0A913YZ99"/>
<comment type="function">
    <text evidence="19">Glycosyltransferase that generates the core 1 O-glycan Gal-beta1-3GalNAc-alpha1-Ser/Thr (T antigen), which is a precursor for many extended O-glycans in glycoproteins.</text>
</comment>
<name>A0A913YZ99_PATMI</name>
<evidence type="ECO:0000256" key="14">
    <source>
        <dbReference type="ARBA" id="ARBA00023136"/>
    </source>
</evidence>
<keyword evidence="9" id="KW-0812">Transmembrane</keyword>
<accession>A0A913YZ99</accession>
<dbReference type="EnsemblMetazoa" id="XM_038188799.1">
    <property type="protein sequence ID" value="XP_038044727.1"/>
    <property type="gene ID" value="LOC119719370"/>
</dbReference>
<comment type="subcellular location">
    <subcellularLocation>
        <location evidence="2">Membrane</location>
        <topology evidence="2">Single-pass type II membrane protein</topology>
    </subcellularLocation>
</comment>
<evidence type="ECO:0000256" key="3">
    <source>
        <dbReference type="ARBA" id="ARBA00004922"/>
    </source>
</evidence>
<sequence>MLRRRSLLRWLVPAFLVVLLALYALATGVSLMLSPSETGSKSLVEGYRLAWRNFNLNERTDSPNVNPKNGSLLNKLKAERSLASSKPTSSILGSLTLAPSTDSKEVRVLCWIMTSPSSLRPKATHVKQTWGPRCDVTLYMSTQADPEFPAIGLDVSEGRDNLWNKTRTAFRYVYRHHFQDADWFMKADDDTYVVVDNLRYFLRDKNSSAPLYYGHNFTPYVKQGYMSGGAGYVLSREALKRFAEADNYRCSKQDYKAEDVGMGFCMQSLDVIAGDSRDSLNRSRFLPLSLVDFVNNHLPDWYHKYRKYEIPQGPSCCSDYLISCHYMTSYDMHLLDFVVYHLRSANDNKRHVYKIGNNRTLPI</sequence>
<dbReference type="GO" id="GO:0016020">
    <property type="term" value="C:membrane"/>
    <property type="evidence" value="ECO:0007669"/>
    <property type="project" value="UniProtKB-SubCell"/>
</dbReference>
<evidence type="ECO:0000256" key="17">
    <source>
        <dbReference type="ARBA" id="ARBA00023211"/>
    </source>
</evidence>
<evidence type="ECO:0000256" key="5">
    <source>
        <dbReference type="ARBA" id="ARBA00011748"/>
    </source>
</evidence>
<protein>
    <recommendedName>
        <fullName evidence="18">Glycoprotein-N-acetylgalactosamine 3-beta-galactosyltransferase 1</fullName>
        <ecNumber evidence="6">2.4.1.122</ecNumber>
    </recommendedName>
</protein>
<evidence type="ECO:0000256" key="6">
    <source>
        <dbReference type="ARBA" id="ARBA00012557"/>
    </source>
</evidence>
<dbReference type="OrthoDB" id="414175at2759"/>
<evidence type="ECO:0000256" key="9">
    <source>
        <dbReference type="ARBA" id="ARBA00022692"/>
    </source>
</evidence>
<evidence type="ECO:0000256" key="4">
    <source>
        <dbReference type="ARBA" id="ARBA00006462"/>
    </source>
</evidence>
<evidence type="ECO:0000313" key="22">
    <source>
        <dbReference type="Proteomes" id="UP000887568"/>
    </source>
</evidence>
<keyword evidence="11" id="KW-0547">Nucleotide-binding</keyword>
<keyword evidence="14" id="KW-0472">Membrane</keyword>
<organism evidence="21 22">
    <name type="scientific">Patiria miniata</name>
    <name type="common">Bat star</name>
    <name type="synonym">Asterina miniata</name>
    <dbReference type="NCBI Taxonomy" id="46514"/>
    <lineage>
        <taxon>Eukaryota</taxon>
        <taxon>Metazoa</taxon>
        <taxon>Echinodermata</taxon>
        <taxon>Eleutherozoa</taxon>
        <taxon>Asterozoa</taxon>
        <taxon>Asteroidea</taxon>
        <taxon>Valvatacea</taxon>
        <taxon>Valvatida</taxon>
        <taxon>Asterinidae</taxon>
        <taxon>Patiria</taxon>
    </lineage>
</organism>
<proteinExistence type="inferred from homology"/>
<evidence type="ECO:0000256" key="13">
    <source>
        <dbReference type="ARBA" id="ARBA00022989"/>
    </source>
</evidence>
<evidence type="ECO:0000256" key="15">
    <source>
        <dbReference type="ARBA" id="ARBA00023157"/>
    </source>
</evidence>
<evidence type="ECO:0000256" key="11">
    <source>
        <dbReference type="ARBA" id="ARBA00022741"/>
    </source>
</evidence>
<dbReference type="FunFam" id="3.90.550.50:FF:000017">
    <property type="entry name" value="Glycoprotein-N-acetylgalactosamine 3-beta-galactosyltransferase 1"/>
    <property type="match status" value="1"/>
</dbReference>
<dbReference type="InterPro" id="IPR026050">
    <property type="entry name" value="C1GALT1/C1GALT1_chp1"/>
</dbReference>
<evidence type="ECO:0000256" key="8">
    <source>
        <dbReference type="ARBA" id="ARBA00022679"/>
    </source>
</evidence>
<dbReference type="GeneID" id="119719370"/>
<dbReference type="GO" id="GO:0000166">
    <property type="term" value="F:nucleotide binding"/>
    <property type="evidence" value="ECO:0007669"/>
    <property type="project" value="UniProtKB-KW"/>
</dbReference>
<keyword evidence="10" id="KW-0479">Metal-binding</keyword>
<evidence type="ECO:0000256" key="19">
    <source>
        <dbReference type="ARBA" id="ARBA00059245"/>
    </source>
</evidence>
<dbReference type="GO" id="GO:0030145">
    <property type="term" value="F:manganese ion binding"/>
    <property type="evidence" value="ECO:0007669"/>
    <property type="project" value="UniProtKB-ARBA"/>
</dbReference>
<dbReference type="Proteomes" id="UP000887568">
    <property type="component" value="Unplaced"/>
</dbReference>
<dbReference type="InterPro" id="IPR003378">
    <property type="entry name" value="Fringe-like_glycosylTrfase"/>
</dbReference>
<dbReference type="PANTHER" id="PTHR23033:SF14">
    <property type="entry name" value="GLYCOPROTEIN-N-ACETYLGALACTOSAMINE 3-BETA-GALACTOSYLTRANSFERASE 1-RELATED"/>
    <property type="match status" value="1"/>
</dbReference>
<dbReference type="Gene3D" id="3.90.550.50">
    <property type="match status" value="1"/>
</dbReference>
<evidence type="ECO:0000256" key="16">
    <source>
        <dbReference type="ARBA" id="ARBA00023180"/>
    </source>
</evidence>
<dbReference type="GO" id="GO:0016263">
    <property type="term" value="F:glycoprotein-N-acetylgalactosamine 3-beta-galactosyltransferase activity"/>
    <property type="evidence" value="ECO:0007669"/>
    <property type="project" value="UniProtKB-EC"/>
</dbReference>
<evidence type="ECO:0000313" key="21">
    <source>
        <dbReference type="EnsemblMetazoa" id="XP_038044727.1"/>
    </source>
</evidence>
<comment type="cofactor">
    <cofactor evidence="1">
        <name>Mn(2+)</name>
        <dbReference type="ChEBI" id="CHEBI:29035"/>
    </cofactor>
</comment>
<dbReference type="PANTHER" id="PTHR23033">
    <property type="entry name" value="BETA1,3-GALACTOSYLTRANSFERASE"/>
    <property type="match status" value="1"/>
</dbReference>
<feature type="domain" description="Fringe-like glycosyltransferase" evidence="20">
    <location>
        <begin position="125"/>
        <end position="271"/>
    </location>
</feature>
<reference evidence="21" key="1">
    <citation type="submission" date="2022-11" db="UniProtKB">
        <authorList>
            <consortium name="EnsemblMetazoa"/>
        </authorList>
    </citation>
    <scope>IDENTIFICATION</scope>
</reference>
<evidence type="ECO:0000256" key="10">
    <source>
        <dbReference type="ARBA" id="ARBA00022723"/>
    </source>
</evidence>